<evidence type="ECO:0008006" key="4">
    <source>
        <dbReference type="Google" id="ProtNLM"/>
    </source>
</evidence>
<evidence type="ECO:0000313" key="2">
    <source>
        <dbReference type="EMBL" id="MFC4303576.1"/>
    </source>
</evidence>
<comment type="caution">
    <text evidence="2">The sequence shown here is derived from an EMBL/GenBank/DDBJ whole genome shotgun (WGS) entry which is preliminary data.</text>
</comment>
<reference evidence="3" key="1">
    <citation type="journal article" date="2019" name="Int. J. Syst. Evol. Microbiol.">
        <title>The Global Catalogue of Microorganisms (GCM) 10K type strain sequencing project: providing services to taxonomists for standard genome sequencing and annotation.</title>
        <authorList>
            <consortium name="The Broad Institute Genomics Platform"/>
            <consortium name="The Broad Institute Genome Sequencing Center for Infectious Disease"/>
            <person name="Wu L."/>
            <person name="Ma J."/>
        </authorList>
    </citation>
    <scope>NUCLEOTIDE SEQUENCE [LARGE SCALE GENOMIC DNA]</scope>
    <source>
        <strain evidence="3">CGMCC 4.1641</strain>
    </source>
</reference>
<feature type="compositionally biased region" description="Low complexity" evidence="1">
    <location>
        <begin position="413"/>
        <end position="429"/>
    </location>
</feature>
<dbReference type="Proteomes" id="UP001595755">
    <property type="component" value="Unassembled WGS sequence"/>
</dbReference>
<name>A0ABV8S879_9BACL</name>
<keyword evidence="3" id="KW-1185">Reference proteome</keyword>
<proteinExistence type="predicted"/>
<feature type="compositionally biased region" description="Basic and acidic residues" evidence="1">
    <location>
        <begin position="403"/>
        <end position="412"/>
    </location>
</feature>
<organism evidence="2 3">
    <name type="scientific">Cohnella boryungensis</name>
    <dbReference type="NCBI Taxonomy" id="768479"/>
    <lineage>
        <taxon>Bacteria</taxon>
        <taxon>Bacillati</taxon>
        <taxon>Bacillota</taxon>
        <taxon>Bacilli</taxon>
        <taxon>Bacillales</taxon>
        <taxon>Paenibacillaceae</taxon>
        <taxon>Cohnella</taxon>
    </lineage>
</organism>
<dbReference type="RefSeq" id="WP_378126621.1">
    <property type="nucleotide sequence ID" value="NZ_JBHSED010000013.1"/>
</dbReference>
<gene>
    <name evidence="2" type="ORF">ACFO1S_08925</name>
</gene>
<evidence type="ECO:0000313" key="3">
    <source>
        <dbReference type="Proteomes" id="UP001595755"/>
    </source>
</evidence>
<feature type="region of interest" description="Disordered" evidence="1">
    <location>
        <begin position="403"/>
        <end position="446"/>
    </location>
</feature>
<dbReference type="EMBL" id="JBHSED010000013">
    <property type="protein sequence ID" value="MFC4303576.1"/>
    <property type="molecule type" value="Genomic_DNA"/>
</dbReference>
<protein>
    <recommendedName>
        <fullName evidence="4">Tetratricopeptide repeat protein</fullName>
    </recommendedName>
</protein>
<evidence type="ECO:0000256" key="1">
    <source>
        <dbReference type="SAM" id="MobiDB-lite"/>
    </source>
</evidence>
<sequence length="446" mass="49450">MAIAIFPHVPWSRFPYARALAALRNRRAVYYVTEDTRTEGYPDWLAPLNPEEARARLKRPELAVVTHPYWIGDAAALRAERLLVLLPEGIPEEGEARWRDRLRQCAALADLFAAESEALYLEQSLKKEAALLLRDSRELAGIGEDRSNQATDPPPDWETFLERAIASLLAGESAPIKAVTEQRQLLAHGYEDLRQRIGPHETVSFLLAVYDYLLMRPEAPSLLLEAFLHAVRLGRADSLQTHYRFLSAILARQGSFPEALDAYGVSALAEEDRLRYEELCRLAEAGLATLAQAQLLRYNDDWNGALALLAEDASPAAAAIRLRILLDAGRWEEALSILTPERLIQPGDRRDYLVLRGRVGVLRGDRHGGIGDLLAAVEMDRDALAYIQEIRAGDEALSRLRSRLRTESEGRGSSRSTTEGGTTGGSSAEGAEEIREQADCHDAGSQ</sequence>
<accession>A0ABV8S879</accession>
<feature type="compositionally biased region" description="Basic and acidic residues" evidence="1">
    <location>
        <begin position="432"/>
        <end position="446"/>
    </location>
</feature>